<dbReference type="AlphaFoldDB" id="T1IRW7"/>
<dbReference type="PhylomeDB" id="T1IRW7"/>
<dbReference type="Gene3D" id="1.50.10.10">
    <property type="match status" value="2"/>
</dbReference>
<feature type="domain" description="Glycosyl hydrolase family 63 C-terminal" evidence="1">
    <location>
        <begin position="694"/>
        <end position="792"/>
    </location>
</feature>
<reference evidence="4" key="1">
    <citation type="submission" date="2011-05" db="EMBL/GenBank/DDBJ databases">
        <authorList>
            <person name="Richards S.R."/>
            <person name="Qu J."/>
            <person name="Jiang H."/>
            <person name="Jhangiani S.N."/>
            <person name="Agravi P."/>
            <person name="Goodspeed R."/>
            <person name="Gross S."/>
            <person name="Mandapat C."/>
            <person name="Jackson L."/>
            <person name="Mathew T."/>
            <person name="Pu L."/>
            <person name="Thornton R."/>
            <person name="Saada N."/>
            <person name="Wilczek-Boney K.B."/>
            <person name="Lee S."/>
            <person name="Kovar C."/>
            <person name="Wu Y."/>
            <person name="Scherer S.E."/>
            <person name="Worley K.C."/>
            <person name="Muzny D.M."/>
            <person name="Gibbs R."/>
        </authorList>
    </citation>
    <scope>NUCLEOTIDE SEQUENCE</scope>
    <source>
        <strain evidence="4">Brora</strain>
    </source>
</reference>
<dbReference type="EMBL" id="JH431397">
    <property type="status" value="NOT_ANNOTATED_CDS"/>
    <property type="molecule type" value="Genomic_DNA"/>
</dbReference>
<dbReference type="PANTHER" id="PTHR10412:SF10">
    <property type="entry name" value="GLYCOSYL HYDROLASE FAMILY 63 C-TERMINAL DOMAIN-CONTAINING PROTEIN"/>
    <property type="match status" value="1"/>
</dbReference>
<dbReference type="GO" id="GO:0009311">
    <property type="term" value="P:oligosaccharide metabolic process"/>
    <property type="evidence" value="ECO:0007669"/>
    <property type="project" value="InterPro"/>
</dbReference>
<dbReference type="HOGENOM" id="CLU_005386_0_1_1"/>
<protein>
    <submittedName>
        <fullName evidence="3">Uncharacterized protein</fullName>
    </submittedName>
</protein>
<sequence length="885" mass="103254">MERHRLVEDRQRVKNWKRWGPYLSERQWGTVREDYSPNGECWDYFKHDDSRSRVYRWGEDGLLGFTDRQCRLCFALALWNKKDPILKERLYGLTGSQGNHGEDVKELYYYLESSPTHSYMKSLYKYPQCAYPYEQIEKGNRGRSREESELELEDLGVFKERNYWDVFAEYAKNTPNDILIKVTLINRSKDKAEIALLPTLWFRNTWVWGCTGHEDYSKKPKLCKRSDGVVECTHDTLGTFFWEVEDVAGSKLVFTENETNMTKLYGVAQATDFVKDGFHRYIIEGDGSAVNPRECGTKAAACYNLAVAGGGKATIRARLYHNEEKPATTFGDSFNEVFERRKLESEEYFRDICANLPQEHLPIARQSMAGLLYSKQFYHYIVRDWLHGDPDQMPPPKSRLDGRNWEWIHLYNRDIISVPDKWEYPWYASWDLAFHMIPFAIFDIEFAKHQLSLFLKEWYMHPNGQIPAYEFNFGDVNPPVHAWAVAKVYTLSGQRGQRDIDFLRRCFHKLIINFTWWVNRKDMNGNNIFAGGFLGLDNIGIFDRNQPPEGFQLEQADGTAWMATFCVMMLNMALELAAIDIIYDELASKFFEHFILIVDAINRFGHGGGLWDEKDGFYYDYIRTDDGKDIPLRVRSLVGLVPMFACLVLEESKLKNVEGFMKRTRWFIKYRQDITSEISFMVEGEHHRYLLAVPNKTRLLSILKYMLDEDEFLSPYGIRSLSKVHKDHPFVLNLPNHPPASVAYVPGDSNTYMFGGNSNWRGPIWLCMNYLIIEVLERYHYYYGNSFKVECPTRSKCLMTLNEVAKEINGRLVKLFLPDPSGRRPCHSDSELYKEDPAFKELILFYEFFHGDNGKGLGASHQGWTYGILSALFRAQGVKPKPTEE</sequence>
<evidence type="ECO:0000259" key="1">
    <source>
        <dbReference type="Pfam" id="PF03200"/>
    </source>
</evidence>
<dbReference type="STRING" id="126957.T1IRW7"/>
<evidence type="ECO:0000313" key="4">
    <source>
        <dbReference type="Proteomes" id="UP000014500"/>
    </source>
</evidence>
<evidence type="ECO:0000259" key="2">
    <source>
        <dbReference type="Pfam" id="PF22422"/>
    </source>
</evidence>
<dbReference type="EnsemblMetazoa" id="SMAR003817-RA">
    <property type="protein sequence ID" value="SMAR003817-PA"/>
    <property type="gene ID" value="SMAR003817"/>
</dbReference>
<dbReference type="Pfam" id="PF22422">
    <property type="entry name" value="MGH1-like_GH"/>
    <property type="match status" value="1"/>
</dbReference>
<evidence type="ECO:0000313" key="3">
    <source>
        <dbReference type="EnsemblMetazoa" id="SMAR003817-PA"/>
    </source>
</evidence>
<dbReference type="GO" id="GO:0004573">
    <property type="term" value="F:Glc3Man9GlcNAc2 oligosaccharide glucosidase activity"/>
    <property type="evidence" value="ECO:0007669"/>
    <property type="project" value="InterPro"/>
</dbReference>
<dbReference type="SUPFAM" id="SSF48208">
    <property type="entry name" value="Six-hairpin glycosidases"/>
    <property type="match status" value="1"/>
</dbReference>
<keyword evidence="4" id="KW-1185">Reference proteome</keyword>
<reference evidence="3" key="2">
    <citation type="submission" date="2015-02" db="UniProtKB">
        <authorList>
            <consortium name="EnsemblMetazoa"/>
        </authorList>
    </citation>
    <scope>IDENTIFICATION</scope>
</reference>
<proteinExistence type="predicted"/>
<dbReference type="OMA" id="ERTKYWK"/>
<feature type="domain" description="Mannosylglycerate hydrolase MGH1-like glycoside hydrolase" evidence="2">
    <location>
        <begin position="424"/>
        <end position="527"/>
    </location>
</feature>
<dbReference type="Proteomes" id="UP000014500">
    <property type="component" value="Unassembled WGS sequence"/>
</dbReference>
<dbReference type="InterPro" id="IPR004888">
    <property type="entry name" value="Glycoside_hydrolase_63"/>
</dbReference>
<dbReference type="Pfam" id="PF03200">
    <property type="entry name" value="Glyco_hydro_63"/>
    <property type="match status" value="1"/>
</dbReference>
<dbReference type="InterPro" id="IPR054491">
    <property type="entry name" value="MGH1-like_GH"/>
</dbReference>
<dbReference type="InterPro" id="IPR008928">
    <property type="entry name" value="6-hairpin_glycosidase_sf"/>
</dbReference>
<name>T1IRW7_STRMM</name>
<dbReference type="InterPro" id="IPR012341">
    <property type="entry name" value="6hp_glycosidase-like_sf"/>
</dbReference>
<dbReference type="eggNOG" id="KOG2161">
    <property type="taxonomic scope" value="Eukaryota"/>
</dbReference>
<accession>T1IRW7</accession>
<dbReference type="InterPro" id="IPR031335">
    <property type="entry name" value="Glyco_hydro_63_C"/>
</dbReference>
<organism evidence="3 4">
    <name type="scientific">Strigamia maritima</name>
    <name type="common">European centipede</name>
    <name type="synonym">Geophilus maritimus</name>
    <dbReference type="NCBI Taxonomy" id="126957"/>
    <lineage>
        <taxon>Eukaryota</taxon>
        <taxon>Metazoa</taxon>
        <taxon>Ecdysozoa</taxon>
        <taxon>Arthropoda</taxon>
        <taxon>Myriapoda</taxon>
        <taxon>Chilopoda</taxon>
        <taxon>Pleurostigmophora</taxon>
        <taxon>Geophilomorpha</taxon>
        <taxon>Linotaeniidae</taxon>
        <taxon>Strigamia</taxon>
    </lineage>
</organism>
<dbReference type="PANTHER" id="PTHR10412">
    <property type="entry name" value="MANNOSYL-OLIGOSACCHARIDE GLUCOSIDASE"/>
    <property type="match status" value="1"/>
</dbReference>